<dbReference type="AlphaFoldDB" id="A0A0L8GIW7"/>
<protein>
    <submittedName>
        <fullName evidence="1">Uncharacterized protein</fullName>
    </submittedName>
</protein>
<proteinExistence type="predicted"/>
<reference evidence="1" key="1">
    <citation type="submission" date="2015-07" db="EMBL/GenBank/DDBJ databases">
        <title>MeaNS - Measles Nucleotide Surveillance Program.</title>
        <authorList>
            <person name="Tran T."/>
            <person name="Druce J."/>
        </authorList>
    </citation>
    <scope>NUCLEOTIDE SEQUENCE</scope>
    <source>
        <strain evidence="1">UCB-OBI-ISO-001</strain>
        <tissue evidence="1">Gonad</tissue>
    </source>
</reference>
<evidence type="ECO:0000313" key="1">
    <source>
        <dbReference type="EMBL" id="KOF76908.1"/>
    </source>
</evidence>
<accession>A0A0L8GIW7</accession>
<name>A0A0L8GIW7_OCTBM</name>
<sequence>MKQNMSVMCGSHQNMLHHNFVRDLGIPSKTLDDMRANLSLPLIKNEPIHHHHHHHHQFPLCAPPPPIEAHHLHHSVPPV</sequence>
<gene>
    <name evidence="1" type="ORF">OCBIM_22032756mg</name>
</gene>
<dbReference type="EMBL" id="KQ421655">
    <property type="protein sequence ID" value="KOF76908.1"/>
    <property type="molecule type" value="Genomic_DNA"/>
</dbReference>
<organism evidence="1">
    <name type="scientific">Octopus bimaculoides</name>
    <name type="common">California two-spotted octopus</name>
    <dbReference type="NCBI Taxonomy" id="37653"/>
    <lineage>
        <taxon>Eukaryota</taxon>
        <taxon>Metazoa</taxon>
        <taxon>Spiralia</taxon>
        <taxon>Lophotrochozoa</taxon>
        <taxon>Mollusca</taxon>
        <taxon>Cephalopoda</taxon>
        <taxon>Coleoidea</taxon>
        <taxon>Octopodiformes</taxon>
        <taxon>Octopoda</taxon>
        <taxon>Incirrata</taxon>
        <taxon>Octopodidae</taxon>
        <taxon>Octopus</taxon>
    </lineage>
</organism>